<evidence type="ECO:0000256" key="4">
    <source>
        <dbReference type="ARBA" id="ARBA00022692"/>
    </source>
</evidence>
<evidence type="ECO:0000313" key="9">
    <source>
        <dbReference type="EMBL" id="SAL04422.1"/>
    </source>
</evidence>
<keyword evidence="10" id="KW-1185">Reference proteome</keyword>
<feature type="transmembrane region" description="Helical" evidence="7">
    <location>
        <begin position="284"/>
        <end position="303"/>
    </location>
</feature>
<dbReference type="GO" id="GO:0022857">
    <property type="term" value="F:transmembrane transporter activity"/>
    <property type="evidence" value="ECO:0007669"/>
    <property type="project" value="InterPro"/>
</dbReference>
<comment type="caution">
    <text evidence="9">The sequence shown here is derived from an EMBL/GenBank/DDBJ whole genome shotgun (WGS) entry which is preliminary data.</text>
</comment>
<feature type="transmembrane region" description="Helical" evidence="7">
    <location>
        <begin position="144"/>
        <end position="167"/>
    </location>
</feature>
<keyword evidence="2" id="KW-0813">Transport</keyword>
<feature type="transmembrane region" description="Helical" evidence="7">
    <location>
        <begin position="173"/>
        <end position="190"/>
    </location>
</feature>
<feature type="transmembrane region" description="Helical" evidence="7">
    <location>
        <begin position="345"/>
        <end position="367"/>
    </location>
</feature>
<dbReference type="RefSeq" id="WP_062611033.1">
    <property type="nucleotide sequence ID" value="NZ_FCOX02000063.1"/>
</dbReference>
<dbReference type="Gene3D" id="1.20.1250.20">
    <property type="entry name" value="MFS general substrate transporter like domains"/>
    <property type="match status" value="1"/>
</dbReference>
<reference evidence="9" key="1">
    <citation type="submission" date="2016-01" db="EMBL/GenBank/DDBJ databases">
        <authorList>
            <person name="Peeters C."/>
        </authorList>
    </citation>
    <scope>NUCLEOTIDE SEQUENCE</scope>
    <source>
        <strain evidence="9">LMG 29321</strain>
    </source>
</reference>
<comment type="subcellular location">
    <subcellularLocation>
        <location evidence="1">Cell membrane</location>
        <topology evidence="1">Multi-pass membrane protein</topology>
    </subcellularLocation>
</comment>
<feature type="transmembrane region" description="Helical" evidence="7">
    <location>
        <begin position="112"/>
        <end position="132"/>
    </location>
</feature>
<evidence type="ECO:0000256" key="7">
    <source>
        <dbReference type="SAM" id="Phobius"/>
    </source>
</evidence>
<keyword evidence="4 7" id="KW-0812">Transmembrane</keyword>
<feature type="transmembrane region" description="Helical" evidence="7">
    <location>
        <begin position="309"/>
        <end position="333"/>
    </location>
</feature>
<feature type="transmembrane region" description="Helical" evidence="7">
    <location>
        <begin position="373"/>
        <end position="395"/>
    </location>
</feature>
<feature type="transmembrane region" description="Helical" evidence="7">
    <location>
        <begin position="83"/>
        <end position="106"/>
    </location>
</feature>
<dbReference type="EMBL" id="FCOX02000063">
    <property type="protein sequence ID" value="SAL04422.1"/>
    <property type="molecule type" value="Genomic_DNA"/>
</dbReference>
<evidence type="ECO:0000256" key="3">
    <source>
        <dbReference type="ARBA" id="ARBA00022475"/>
    </source>
</evidence>
<feature type="transmembrane region" description="Helical" evidence="7">
    <location>
        <begin position="20"/>
        <end position="42"/>
    </location>
</feature>
<organism evidence="9 10">
    <name type="scientific">Caballeronia calidae</name>
    <dbReference type="NCBI Taxonomy" id="1777139"/>
    <lineage>
        <taxon>Bacteria</taxon>
        <taxon>Pseudomonadati</taxon>
        <taxon>Pseudomonadota</taxon>
        <taxon>Betaproteobacteria</taxon>
        <taxon>Burkholderiales</taxon>
        <taxon>Burkholderiaceae</taxon>
        <taxon>Caballeronia</taxon>
    </lineage>
</organism>
<evidence type="ECO:0000256" key="2">
    <source>
        <dbReference type="ARBA" id="ARBA00022448"/>
    </source>
</evidence>
<evidence type="ECO:0000256" key="1">
    <source>
        <dbReference type="ARBA" id="ARBA00004651"/>
    </source>
</evidence>
<dbReference type="PROSITE" id="PS50850">
    <property type="entry name" value="MFS"/>
    <property type="match status" value="1"/>
</dbReference>
<dbReference type="GO" id="GO:0005886">
    <property type="term" value="C:plasma membrane"/>
    <property type="evidence" value="ECO:0007669"/>
    <property type="project" value="UniProtKB-SubCell"/>
</dbReference>
<evidence type="ECO:0000259" key="8">
    <source>
        <dbReference type="PROSITE" id="PS50850"/>
    </source>
</evidence>
<dbReference type="Proteomes" id="UP000071859">
    <property type="component" value="Unassembled WGS sequence"/>
</dbReference>
<feature type="transmembrane region" description="Helical" evidence="7">
    <location>
        <begin position="221"/>
        <end position="246"/>
    </location>
</feature>
<keyword evidence="6 7" id="KW-0472">Membrane</keyword>
<feature type="domain" description="Major facilitator superfamily (MFS) profile" evidence="8">
    <location>
        <begin position="1"/>
        <end position="403"/>
    </location>
</feature>
<sequence length="416" mass="42632">MDTQHISAARSPISNAQFIAMAYTLCSIMAGATLASPLYPLYEKEFLIGPGGITVAYTTYMVGTLLALLFLGHLSEHIGYIRALRTATVLALVGLVISGLAPSLSILSIGRFAIGLAAGIASTSATAGLVAVSPPERMTHASSIGALMTIVGLGVGPLAGGAIAQAFAFPLQLPYGVLTGALLLALAALLRHRTQGARTITGGFIPRLRFHMPDAQQTRQFATVAVITFVGYTLFSLFASLAPSFFNAFLPWRGPAVGGIGVALLFAGSAAAQLTLRGMSAKKGLVTGSLIVTGSLVMLAASVSLSSGLLFVASDLIGGFGQGLAFMSALLVINAMATPEHRAGMLSSFFSIAYLGGIVPVLALGLAANHLGLNASLIGLSILMALLAGILALAAHRVVTGVRHHVQREASDRATL</sequence>
<keyword evidence="3" id="KW-1003">Cell membrane</keyword>
<protein>
    <submittedName>
        <fullName evidence="9">EmrB/QacA family drug resistance transporter</fullName>
    </submittedName>
</protein>
<evidence type="ECO:0000256" key="6">
    <source>
        <dbReference type="ARBA" id="ARBA00023136"/>
    </source>
</evidence>
<dbReference type="PANTHER" id="PTHR23517:SF13">
    <property type="entry name" value="MAJOR FACILITATOR SUPERFAMILY MFS_1"/>
    <property type="match status" value="1"/>
</dbReference>
<dbReference type="OrthoDB" id="9810492at2"/>
<dbReference type="SUPFAM" id="SSF103473">
    <property type="entry name" value="MFS general substrate transporter"/>
    <property type="match status" value="1"/>
</dbReference>
<dbReference type="AlphaFoldDB" id="A0A158EC04"/>
<dbReference type="PANTHER" id="PTHR23517">
    <property type="entry name" value="RESISTANCE PROTEIN MDTM, PUTATIVE-RELATED-RELATED"/>
    <property type="match status" value="1"/>
</dbReference>
<evidence type="ECO:0000313" key="10">
    <source>
        <dbReference type="Proteomes" id="UP000071859"/>
    </source>
</evidence>
<dbReference type="Pfam" id="PF07690">
    <property type="entry name" value="MFS_1"/>
    <property type="match status" value="1"/>
</dbReference>
<dbReference type="InterPro" id="IPR020846">
    <property type="entry name" value="MFS_dom"/>
</dbReference>
<dbReference type="InterPro" id="IPR036259">
    <property type="entry name" value="MFS_trans_sf"/>
</dbReference>
<feature type="transmembrane region" description="Helical" evidence="7">
    <location>
        <begin position="252"/>
        <end position="272"/>
    </location>
</feature>
<dbReference type="InterPro" id="IPR050171">
    <property type="entry name" value="MFS_Transporters"/>
</dbReference>
<name>A0A158EC04_9BURK</name>
<gene>
    <name evidence="9" type="ORF">AWB78_06957</name>
</gene>
<evidence type="ECO:0000256" key="5">
    <source>
        <dbReference type="ARBA" id="ARBA00022989"/>
    </source>
</evidence>
<dbReference type="InterPro" id="IPR011701">
    <property type="entry name" value="MFS"/>
</dbReference>
<feature type="transmembrane region" description="Helical" evidence="7">
    <location>
        <begin position="48"/>
        <end position="71"/>
    </location>
</feature>
<accession>A0A158EC04</accession>
<keyword evidence="5 7" id="KW-1133">Transmembrane helix</keyword>
<proteinExistence type="predicted"/>